<dbReference type="Proteomes" id="UP000318081">
    <property type="component" value="Chromosome"/>
</dbReference>
<proteinExistence type="predicted"/>
<keyword evidence="2" id="KW-1185">Reference proteome</keyword>
<dbReference type="EMBL" id="CP036432">
    <property type="protein sequence ID" value="QDV81376.1"/>
    <property type="molecule type" value="Genomic_DNA"/>
</dbReference>
<evidence type="ECO:0000313" key="1">
    <source>
        <dbReference type="EMBL" id="QDV81376.1"/>
    </source>
</evidence>
<organism evidence="1 2">
    <name type="scientific">Stieleria magnilauensis</name>
    <dbReference type="NCBI Taxonomy" id="2527963"/>
    <lineage>
        <taxon>Bacteria</taxon>
        <taxon>Pseudomonadati</taxon>
        <taxon>Planctomycetota</taxon>
        <taxon>Planctomycetia</taxon>
        <taxon>Pirellulales</taxon>
        <taxon>Pirellulaceae</taxon>
        <taxon>Stieleria</taxon>
    </lineage>
</organism>
<accession>A0ABX5XL55</accession>
<name>A0ABX5XL55_9BACT</name>
<reference evidence="1 2" key="1">
    <citation type="submission" date="2019-02" db="EMBL/GenBank/DDBJ databases">
        <title>Deep-cultivation of Planctomycetes and their phenomic and genomic characterization uncovers novel biology.</title>
        <authorList>
            <person name="Wiegand S."/>
            <person name="Jogler M."/>
            <person name="Boedeker C."/>
            <person name="Pinto D."/>
            <person name="Vollmers J."/>
            <person name="Rivas-Marin E."/>
            <person name="Kohn T."/>
            <person name="Peeters S.H."/>
            <person name="Heuer A."/>
            <person name="Rast P."/>
            <person name="Oberbeckmann S."/>
            <person name="Bunk B."/>
            <person name="Jeske O."/>
            <person name="Meyerdierks A."/>
            <person name="Storesund J.E."/>
            <person name="Kallscheuer N."/>
            <person name="Luecker S."/>
            <person name="Lage O.M."/>
            <person name="Pohl T."/>
            <person name="Merkel B.J."/>
            <person name="Hornburger P."/>
            <person name="Mueller R.-W."/>
            <person name="Bruemmer F."/>
            <person name="Labrenz M."/>
            <person name="Spormann A.M."/>
            <person name="Op den Camp H."/>
            <person name="Overmann J."/>
            <person name="Amann R."/>
            <person name="Jetten M.S.M."/>
            <person name="Mascher T."/>
            <person name="Medema M.H."/>
            <person name="Devos D.P."/>
            <person name="Kaster A.-K."/>
            <person name="Ovreas L."/>
            <person name="Rohde M."/>
            <person name="Galperin M.Y."/>
            <person name="Jogler C."/>
        </authorList>
    </citation>
    <scope>NUCLEOTIDE SEQUENCE [LARGE SCALE GENOMIC DNA]</scope>
    <source>
        <strain evidence="1 2">TBK1r</strain>
    </source>
</reference>
<sequence length="187" mass="21417">MRYVNLVEVTIDLKRLWKSILVDAWDYAEATIVHVGSAVTWDNVESMRLEGQAQAAIKKLDHNSSIYLAWWYSAEFRDKPDPGGEGLAVAAWKDGRREAIDSYYRSLYLLRRYGYEKTAEDIESGAADALMTDQLIFNYYESYREKKLHVSKKGRGPTQEHPLFTALDAAHGRLCLNSPDRLPDRSP</sequence>
<gene>
    <name evidence="1" type="ORF">TBK1r_02910</name>
</gene>
<protein>
    <submittedName>
        <fullName evidence="1">Uncharacterized protein</fullName>
    </submittedName>
</protein>
<evidence type="ECO:0000313" key="2">
    <source>
        <dbReference type="Proteomes" id="UP000318081"/>
    </source>
</evidence>